<sequence>MVRYLVDAERAEAIDRKSLLAAFWDGLFSYCSDRPDFVQAYGDQSERWENSGWYVTFGLGRRDAHATAFCARRDGWVGASVYTTDFSLYDWLLERRHEVEALLGATGGEVVWNDGNEKSRELLVKLSADVSPEHWDELYPWIADELLRIRQLVGESCEWT</sequence>
<evidence type="ECO:0000313" key="2">
    <source>
        <dbReference type="Proteomes" id="UP000712527"/>
    </source>
</evidence>
<gene>
    <name evidence="1" type="ORF">H9X80_06130</name>
</gene>
<dbReference type="Proteomes" id="UP000712527">
    <property type="component" value="Unassembled WGS sequence"/>
</dbReference>
<protein>
    <submittedName>
        <fullName evidence="1">DUF4268 domain-containing protein</fullName>
    </submittedName>
</protein>
<reference evidence="1 2" key="1">
    <citation type="journal article" date="2021" name="Sci. Rep.">
        <title>The distribution of antibiotic resistance genes in chicken gut microbiota commensals.</title>
        <authorList>
            <person name="Juricova H."/>
            <person name="Matiasovicova J."/>
            <person name="Kubasova T."/>
            <person name="Cejkova D."/>
            <person name="Rychlik I."/>
        </authorList>
    </citation>
    <scope>NUCLEOTIDE SEQUENCE [LARGE SCALE GENOMIC DNA]</scope>
    <source>
        <strain evidence="1 2">An794</strain>
    </source>
</reference>
<dbReference type="RefSeq" id="WP_204793461.1">
    <property type="nucleotide sequence ID" value="NZ_JACSNQ010000011.1"/>
</dbReference>
<keyword evidence="2" id="KW-1185">Reference proteome</keyword>
<organism evidence="1 2">
    <name type="scientific">Olsenella profusa</name>
    <dbReference type="NCBI Taxonomy" id="138595"/>
    <lineage>
        <taxon>Bacteria</taxon>
        <taxon>Bacillati</taxon>
        <taxon>Actinomycetota</taxon>
        <taxon>Coriobacteriia</taxon>
        <taxon>Coriobacteriales</taxon>
        <taxon>Atopobiaceae</taxon>
        <taxon>Olsenella</taxon>
    </lineage>
</organism>
<name>A0ABS2F2T7_9ACTN</name>
<comment type="caution">
    <text evidence="1">The sequence shown here is derived from an EMBL/GenBank/DDBJ whole genome shotgun (WGS) entry which is preliminary data.</text>
</comment>
<dbReference type="EMBL" id="JACSNQ010000011">
    <property type="protein sequence ID" value="MBM6775117.1"/>
    <property type="molecule type" value="Genomic_DNA"/>
</dbReference>
<evidence type="ECO:0000313" key="1">
    <source>
        <dbReference type="EMBL" id="MBM6775117.1"/>
    </source>
</evidence>
<accession>A0ABS2F2T7</accession>
<proteinExistence type="predicted"/>